<evidence type="ECO:0000313" key="3">
    <source>
        <dbReference type="Proteomes" id="UP000290253"/>
    </source>
</evidence>
<dbReference type="RefSeq" id="WP_129206986.1">
    <property type="nucleotide sequence ID" value="NZ_BMGU01000001.1"/>
</dbReference>
<dbReference type="OrthoDB" id="120211at2"/>
<name>A0A4Q1SI02_9BACT</name>
<dbReference type="Proteomes" id="UP000290253">
    <property type="component" value="Unassembled WGS sequence"/>
</dbReference>
<keyword evidence="3" id="KW-1185">Reference proteome</keyword>
<gene>
    <name evidence="2" type="ORF">ESZ00_04635</name>
</gene>
<dbReference type="EMBL" id="SDMK01000001">
    <property type="protein sequence ID" value="RXS97206.1"/>
    <property type="molecule type" value="Genomic_DNA"/>
</dbReference>
<proteinExistence type="predicted"/>
<evidence type="ECO:0000313" key="2">
    <source>
        <dbReference type="EMBL" id="RXS97206.1"/>
    </source>
</evidence>
<dbReference type="InterPro" id="IPR013417">
    <property type="entry name" value="CHP02588"/>
</dbReference>
<protein>
    <submittedName>
        <fullName evidence="2">DUF2393 domain-containing protein</fullName>
    </submittedName>
</protein>
<sequence>MASGDPQNSFLSPVDQAAKEPRSLAPWIIAGVFILLVVAGLLVMSHHAQPANPGGAGLAAPDPYAANLKITDVKMSQTSNMAGAQLTYIDGNITNSGTKTVTGITVQVAFHDFTGILAQKSTLALNLIRTHEPYVDTQPVSAAPIKPGETREFRLIFDHVPDSWNQQYPELRIIEVD</sequence>
<keyword evidence="1" id="KW-1133">Transmembrane helix</keyword>
<dbReference type="Pfam" id="PF09624">
    <property type="entry name" value="DUF2393"/>
    <property type="match status" value="1"/>
</dbReference>
<keyword evidence="1" id="KW-0472">Membrane</keyword>
<reference evidence="2 3" key="1">
    <citation type="journal article" date="2016" name="Int. J. Syst. Evol. Microbiol.">
        <title>Acidipila dinghuensis sp. nov., an acidobacterium isolated from forest soil.</title>
        <authorList>
            <person name="Jiang Y.W."/>
            <person name="Wang J."/>
            <person name="Chen M.H."/>
            <person name="Lv Y.Y."/>
            <person name="Qiu L.H."/>
        </authorList>
    </citation>
    <scope>NUCLEOTIDE SEQUENCE [LARGE SCALE GENOMIC DNA]</scope>
    <source>
        <strain evidence="2 3">DHOF10</strain>
    </source>
</reference>
<dbReference type="AlphaFoldDB" id="A0A4Q1SI02"/>
<keyword evidence="1" id="KW-0812">Transmembrane</keyword>
<feature type="transmembrane region" description="Helical" evidence="1">
    <location>
        <begin position="24"/>
        <end position="44"/>
    </location>
</feature>
<organism evidence="2 3">
    <name type="scientific">Silvibacterium dinghuense</name>
    <dbReference type="NCBI Taxonomy" id="1560006"/>
    <lineage>
        <taxon>Bacteria</taxon>
        <taxon>Pseudomonadati</taxon>
        <taxon>Acidobacteriota</taxon>
        <taxon>Terriglobia</taxon>
        <taxon>Terriglobales</taxon>
        <taxon>Acidobacteriaceae</taxon>
        <taxon>Silvibacterium</taxon>
    </lineage>
</organism>
<comment type="caution">
    <text evidence="2">The sequence shown here is derived from an EMBL/GenBank/DDBJ whole genome shotgun (WGS) entry which is preliminary data.</text>
</comment>
<evidence type="ECO:0000256" key="1">
    <source>
        <dbReference type="SAM" id="Phobius"/>
    </source>
</evidence>
<accession>A0A4Q1SI02</accession>